<protein>
    <submittedName>
        <fullName evidence="2">VCBS repeat-containing protein</fullName>
    </submittedName>
</protein>
<dbReference type="PANTHER" id="PTHR46580:SF2">
    <property type="entry name" value="MAM DOMAIN-CONTAINING PROTEIN"/>
    <property type="match status" value="1"/>
</dbReference>
<dbReference type="SUPFAM" id="SSF69318">
    <property type="entry name" value="Integrin alpha N-terminal domain"/>
    <property type="match status" value="2"/>
</dbReference>
<dbReference type="RefSeq" id="WP_133290093.1">
    <property type="nucleotide sequence ID" value="NZ_SMSJ01000026.1"/>
</dbReference>
<evidence type="ECO:0000256" key="1">
    <source>
        <dbReference type="ARBA" id="ARBA00022729"/>
    </source>
</evidence>
<proteinExistence type="predicted"/>
<organism evidence="2 3">
    <name type="scientific">Dankookia rubra</name>
    <dbReference type="NCBI Taxonomy" id="1442381"/>
    <lineage>
        <taxon>Bacteria</taxon>
        <taxon>Pseudomonadati</taxon>
        <taxon>Pseudomonadota</taxon>
        <taxon>Alphaproteobacteria</taxon>
        <taxon>Acetobacterales</taxon>
        <taxon>Roseomonadaceae</taxon>
        <taxon>Dankookia</taxon>
    </lineage>
</organism>
<comment type="caution">
    <text evidence="2">The sequence shown here is derived from an EMBL/GenBank/DDBJ whole genome shotgun (WGS) entry which is preliminary data.</text>
</comment>
<dbReference type="EMBL" id="SMSJ01000026">
    <property type="protein sequence ID" value="TDH61097.1"/>
    <property type="molecule type" value="Genomic_DNA"/>
</dbReference>
<dbReference type="OrthoDB" id="7227972at2"/>
<name>A0A4R5QF81_9PROT</name>
<dbReference type="InterPro" id="IPR028994">
    <property type="entry name" value="Integrin_alpha_N"/>
</dbReference>
<dbReference type="AlphaFoldDB" id="A0A4R5QF81"/>
<dbReference type="InterPro" id="IPR013517">
    <property type="entry name" value="FG-GAP"/>
</dbReference>
<dbReference type="Pfam" id="PF13517">
    <property type="entry name" value="FG-GAP_3"/>
    <property type="match status" value="1"/>
</dbReference>
<sequence>MAFTVRSILPNHAAKPDFNGDGFTDLIWRGADGSLAVWNMRPDGLSGTPGLYIAAPAGLELRGIGDIQGNGTTDLIWQDAAGQIETWAIQDNQVGTVTPLGGFGTTRQIRMTGDFSGDGHSDLLWFNPPSASSPDGSWSTASAEPRKIPPLGLGQLAPFSIDFQLVGVGDFDGDGRDDILFRGTGNATVGVFRIEEPRAVTPGGPEAPTQTVTFADPGPSWAVLGLADFDGDGRTDILWQHTNATGQVDTRTIWGAQGGELPDPGADWSLVGTDDYNNDGRADLMWKHMSGWYAEWFMDGAKWLGVGATFASNTDFWQIGAI</sequence>
<dbReference type="Gene3D" id="2.130.10.130">
    <property type="entry name" value="Integrin alpha, N-terminal"/>
    <property type="match status" value="2"/>
</dbReference>
<reference evidence="2 3" key="1">
    <citation type="journal article" date="2016" name="J. Microbiol.">
        <title>Dankookia rubra gen. nov., sp. nov., an alphaproteobacterium isolated from sediment of a shallow stream.</title>
        <authorList>
            <person name="Kim W.H."/>
            <person name="Kim D.H."/>
            <person name="Kang K."/>
            <person name="Ahn T.Y."/>
        </authorList>
    </citation>
    <scope>NUCLEOTIDE SEQUENCE [LARGE SCALE GENOMIC DNA]</scope>
    <source>
        <strain evidence="2 3">JCM30602</strain>
    </source>
</reference>
<dbReference type="Proteomes" id="UP000295096">
    <property type="component" value="Unassembled WGS sequence"/>
</dbReference>
<evidence type="ECO:0000313" key="2">
    <source>
        <dbReference type="EMBL" id="TDH61097.1"/>
    </source>
</evidence>
<gene>
    <name evidence="2" type="ORF">E2C06_18495</name>
</gene>
<dbReference type="PANTHER" id="PTHR46580">
    <property type="entry name" value="SENSOR KINASE-RELATED"/>
    <property type="match status" value="1"/>
</dbReference>
<accession>A0A4R5QF81</accession>
<keyword evidence="3" id="KW-1185">Reference proteome</keyword>
<evidence type="ECO:0000313" key="3">
    <source>
        <dbReference type="Proteomes" id="UP000295096"/>
    </source>
</evidence>
<keyword evidence="1" id="KW-0732">Signal</keyword>